<name>A0A9X2WIV3_9GAMM</name>
<gene>
    <name evidence="9" type="ORF">NYR02_18255</name>
</gene>
<dbReference type="NCBIfam" id="TIGR01730">
    <property type="entry name" value="RND_mfp"/>
    <property type="match status" value="1"/>
</dbReference>
<dbReference type="Pfam" id="PF25967">
    <property type="entry name" value="RND-MFP_C"/>
    <property type="match status" value="1"/>
</dbReference>
<keyword evidence="3" id="KW-0813">Transport</keyword>
<evidence type="ECO:0000313" key="9">
    <source>
        <dbReference type="EMBL" id="MCT7360971.1"/>
    </source>
</evidence>
<protein>
    <submittedName>
        <fullName evidence="9">Efflux RND transporter periplasmic adaptor subunit</fullName>
    </submittedName>
</protein>
<feature type="domain" description="Multidrug resistance protein MdtA-like barrel-sandwich hybrid" evidence="7">
    <location>
        <begin position="69"/>
        <end position="203"/>
    </location>
</feature>
<dbReference type="EMBL" id="JAOANI010000029">
    <property type="protein sequence ID" value="MCT7360971.1"/>
    <property type="molecule type" value="Genomic_DNA"/>
</dbReference>
<dbReference type="InterPro" id="IPR058625">
    <property type="entry name" value="MdtA-like_BSH"/>
</dbReference>
<organism evidence="9 10">
    <name type="scientific">Thalassolituus pacificus</name>
    <dbReference type="NCBI Taxonomy" id="2975440"/>
    <lineage>
        <taxon>Bacteria</taxon>
        <taxon>Pseudomonadati</taxon>
        <taxon>Pseudomonadota</taxon>
        <taxon>Gammaproteobacteria</taxon>
        <taxon>Oceanospirillales</taxon>
        <taxon>Oceanospirillaceae</taxon>
        <taxon>Thalassolituus</taxon>
    </lineage>
</organism>
<dbReference type="Pfam" id="PF25876">
    <property type="entry name" value="HH_MFP_RND"/>
    <property type="match status" value="1"/>
</dbReference>
<reference evidence="9" key="1">
    <citation type="journal article" date="2022" name="Front. Microbiol.">
        <title>Genome-based taxonomic rearrangement of Oceanobacter-related bacteria including the description of Thalassolituus hydrocarbonoclasticus sp. nov. and Thalassolituus pacificus sp. nov. and emended description of the genus Thalassolituus.</title>
        <authorList>
            <person name="Dong C."/>
            <person name="Wei L."/>
            <person name="Wang J."/>
            <person name="Lai Q."/>
            <person name="Huang Z."/>
            <person name="Shao Z."/>
        </authorList>
    </citation>
    <scope>NUCLEOTIDE SEQUENCE</scope>
    <source>
        <strain evidence="9">59MF3M-4</strain>
    </source>
</reference>
<evidence type="ECO:0000256" key="5">
    <source>
        <dbReference type="SAM" id="SignalP"/>
    </source>
</evidence>
<dbReference type="PANTHER" id="PTHR30469">
    <property type="entry name" value="MULTIDRUG RESISTANCE PROTEIN MDTA"/>
    <property type="match status" value="1"/>
</dbReference>
<dbReference type="AlphaFoldDB" id="A0A9X2WIV3"/>
<evidence type="ECO:0000256" key="2">
    <source>
        <dbReference type="ARBA" id="ARBA00009477"/>
    </source>
</evidence>
<dbReference type="Pfam" id="PF25917">
    <property type="entry name" value="BSH_RND"/>
    <property type="match status" value="1"/>
</dbReference>
<keyword evidence="4" id="KW-0175">Coiled coil</keyword>
<dbReference type="GO" id="GO:0015562">
    <property type="term" value="F:efflux transmembrane transporter activity"/>
    <property type="evidence" value="ECO:0007669"/>
    <property type="project" value="TreeGrafter"/>
</dbReference>
<dbReference type="SUPFAM" id="SSF111369">
    <property type="entry name" value="HlyD-like secretion proteins"/>
    <property type="match status" value="1"/>
</dbReference>
<proteinExistence type="inferred from homology"/>
<reference evidence="9" key="2">
    <citation type="submission" date="2022-08" db="EMBL/GenBank/DDBJ databases">
        <authorList>
            <person name="Dong C."/>
        </authorList>
    </citation>
    <scope>NUCLEOTIDE SEQUENCE</scope>
    <source>
        <strain evidence="9">59MF3M-4</strain>
    </source>
</reference>
<sequence>MPTTQPSSHRLLLRTLSLALLALPLLNTNAQAAESQTTRQTLATQTLQPTTVPVFFDLEATLEAVHESTISAQTSGAIKAVHYDVNDRVEQGALLLEIVDTQQQAQLEQARANLAQAKAQNEDAQVLLTRNARLFKQGTLSQGEYDSSNARAKSAAASVKAAAAALKQAEEQLTYTKVKAPYAGLVKARHVEMGELVSPGQPLMTGISLEQLRAVADAPQRIASQYQDASQIQVRVGEQSITPDNVVLFPYADASHHSVRLRANLPAGSQSATGRDLYPGQWSIIRVQTGERSALLIPASALLQRSELTSVYVLDNGQPELRQVRTGNRDDGLVEILSGLSAGDEIVSDALAQLAAIGSQGE</sequence>
<dbReference type="PANTHER" id="PTHR30469:SF18">
    <property type="entry name" value="RESISTANCE-NODULATION-CELL DIVISION (RND) EFFLUX MEMBRANE FUSION PROTEIN-RELATED"/>
    <property type="match status" value="1"/>
</dbReference>
<dbReference type="Proteomes" id="UP001147830">
    <property type="component" value="Unassembled WGS sequence"/>
</dbReference>
<evidence type="ECO:0000259" key="7">
    <source>
        <dbReference type="Pfam" id="PF25917"/>
    </source>
</evidence>
<accession>A0A9X2WIV3</accession>
<dbReference type="InterPro" id="IPR058627">
    <property type="entry name" value="MdtA-like_C"/>
</dbReference>
<feature type="chain" id="PRO_5040867998" evidence="5">
    <location>
        <begin position="33"/>
        <end position="362"/>
    </location>
</feature>
<dbReference type="Gene3D" id="2.40.30.170">
    <property type="match status" value="1"/>
</dbReference>
<dbReference type="Gene3D" id="2.40.420.20">
    <property type="match status" value="1"/>
</dbReference>
<dbReference type="InterPro" id="IPR006143">
    <property type="entry name" value="RND_pump_MFP"/>
</dbReference>
<comment type="caution">
    <text evidence="9">The sequence shown here is derived from an EMBL/GenBank/DDBJ whole genome shotgun (WGS) entry which is preliminary data.</text>
</comment>
<evidence type="ECO:0000313" key="10">
    <source>
        <dbReference type="Proteomes" id="UP001147830"/>
    </source>
</evidence>
<feature type="signal peptide" evidence="5">
    <location>
        <begin position="1"/>
        <end position="32"/>
    </location>
</feature>
<evidence type="ECO:0000256" key="4">
    <source>
        <dbReference type="SAM" id="Coils"/>
    </source>
</evidence>
<feature type="coiled-coil region" evidence="4">
    <location>
        <begin position="100"/>
        <end position="127"/>
    </location>
</feature>
<dbReference type="InterPro" id="IPR058624">
    <property type="entry name" value="MdtA-like_HH"/>
</dbReference>
<dbReference type="Gene3D" id="2.40.50.100">
    <property type="match status" value="1"/>
</dbReference>
<evidence type="ECO:0000259" key="8">
    <source>
        <dbReference type="Pfam" id="PF25967"/>
    </source>
</evidence>
<comment type="subcellular location">
    <subcellularLocation>
        <location evidence="1">Cell envelope</location>
    </subcellularLocation>
</comment>
<feature type="domain" description="Multidrug resistance protein MdtA-like C-terminal permuted SH3" evidence="8">
    <location>
        <begin position="294"/>
        <end position="350"/>
    </location>
</feature>
<keyword evidence="5" id="KW-0732">Signal</keyword>
<dbReference type="RefSeq" id="WP_260977803.1">
    <property type="nucleotide sequence ID" value="NZ_JAOANI010000029.1"/>
</dbReference>
<keyword evidence="10" id="KW-1185">Reference proteome</keyword>
<comment type="similarity">
    <text evidence="2">Belongs to the membrane fusion protein (MFP) (TC 8.A.1) family.</text>
</comment>
<feature type="domain" description="Multidrug resistance protein MdtA-like alpha-helical hairpin" evidence="6">
    <location>
        <begin position="106"/>
        <end position="176"/>
    </location>
</feature>
<dbReference type="Gene3D" id="1.10.287.470">
    <property type="entry name" value="Helix hairpin bin"/>
    <property type="match status" value="1"/>
</dbReference>
<evidence type="ECO:0000256" key="1">
    <source>
        <dbReference type="ARBA" id="ARBA00004196"/>
    </source>
</evidence>
<dbReference type="GO" id="GO:1990281">
    <property type="term" value="C:efflux pump complex"/>
    <property type="evidence" value="ECO:0007669"/>
    <property type="project" value="TreeGrafter"/>
</dbReference>
<evidence type="ECO:0000259" key="6">
    <source>
        <dbReference type="Pfam" id="PF25876"/>
    </source>
</evidence>
<evidence type="ECO:0000256" key="3">
    <source>
        <dbReference type="ARBA" id="ARBA00022448"/>
    </source>
</evidence>